<accession>A0AAV1QNK0</accession>
<protein>
    <submittedName>
        <fullName evidence="1">Uncharacterized protein</fullName>
    </submittedName>
</protein>
<dbReference type="AlphaFoldDB" id="A0AAV1QNK0"/>
<dbReference type="EMBL" id="CAWUPB010000026">
    <property type="protein sequence ID" value="CAK7322523.1"/>
    <property type="molecule type" value="Genomic_DNA"/>
</dbReference>
<gene>
    <name evidence="1" type="ORF">DCAF_LOCUS133</name>
</gene>
<comment type="caution">
    <text evidence="1">The sequence shown here is derived from an EMBL/GenBank/DDBJ whole genome shotgun (WGS) entry which is preliminary data.</text>
</comment>
<keyword evidence="2" id="KW-1185">Reference proteome</keyword>
<name>A0AAV1QNK0_9ROSI</name>
<sequence length="218" mass="24047">MASKHRSRKEDNGGSKSLIVAKNSSINSSHFAVLSEQGTWVARASQAETSSTQANLLCPNQAQFASLKAKPNRTKALPSTMTQLKNKGPDVTNCCNKKDDTRGMKAKTQTNRQTCEENRHTTMTVIDSTDELPIIELAEIDQIFELCDSINVDDNTEEIGIVKSGKDTDIPVSIDEPPDLLVTDPWLLGGEFNTMLFQIEKRKGKVSMYIIAMPFLLA</sequence>
<organism evidence="1 2">
    <name type="scientific">Dovyalis caffra</name>
    <dbReference type="NCBI Taxonomy" id="77055"/>
    <lineage>
        <taxon>Eukaryota</taxon>
        <taxon>Viridiplantae</taxon>
        <taxon>Streptophyta</taxon>
        <taxon>Embryophyta</taxon>
        <taxon>Tracheophyta</taxon>
        <taxon>Spermatophyta</taxon>
        <taxon>Magnoliopsida</taxon>
        <taxon>eudicotyledons</taxon>
        <taxon>Gunneridae</taxon>
        <taxon>Pentapetalae</taxon>
        <taxon>rosids</taxon>
        <taxon>fabids</taxon>
        <taxon>Malpighiales</taxon>
        <taxon>Salicaceae</taxon>
        <taxon>Flacourtieae</taxon>
        <taxon>Dovyalis</taxon>
    </lineage>
</organism>
<evidence type="ECO:0000313" key="2">
    <source>
        <dbReference type="Proteomes" id="UP001314170"/>
    </source>
</evidence>
<dbReference type="Proteomes" id="UP001314170">
    <property type="component" value="Unassembled WGS sequence"/>
</dbReference>
<evidence type="ECO:0000313" key="1">
    <source>
        <dbReference type="EMBL" id="CAK7322523.1"/>
    </source>
</evidence>
<proteinExistence type="predicted"/>
<reference evidence="1 2" key="1">
    <citation type="submission" date="2024-01" db="EMBL/GenBank/DDBJ databases">
        <authorList>
            <person name="Waweru B."/>
        </authorList>
    </citation>
    <scope>NUCLEOTIDE SEQUENCE [LARGE SCALE GENOMIC DNA]</scope>
</reference>